<evidence type="ECO:0000256" key="4">
    <source>
        <dbReference type="ARBA" id="ARBA00044511"/>
    </source>
</evidence>
<evidence type="ECO:0000313" key="8">
    <source>
        <dbReference type="Proteomes" id="UP000007796"/>
    </source>
</evidence>
<name>F0XMY3_GROCL</name>
<dbReference type="RefSeq" id="XP_014170251.1">
    <property type="nucleotide sequence ID" value="XM_014314776.1"/>
</dbReference>
<dbReference type="PANTHER" id="PTHR47447">
    <property type="entry name" value="OS03G0856100 PROTEIN"/>
    <property type="match status" value="1"/>
</dbReference>
<dbReference type="InterPro" id="IPR011990">
    <property type="entry name" value="TPR-like_helical_dom_sf"/>
</dbReference>
<dbReference type="NCBIfam" id="TIGR00756">
    <property type="entry name" value="PPR"/>
    <property type="match status" value="1"/>
</dbReference>
<keyword evidence="2" id="KW-0677">Repeat</keyword>
<dbReference type="GeneID" id="25974774"/>
<dbReference type="Gene3D" id="1.25.40.10">
    <property type="entry name" value="Tetratricopeptide repeat domain"/>
    <property type="match status" value="2"/>
</dbReference>
<evidence type="ECO:0000256" key="5">
    <source>
        <dbReference type="PROSITE-ProRule" id="PRU00708"/>
    </source>
</evidence>
<protein>
    <submittedName>
        <fullName evidence="7">Pentatricopeptide repeat protein</fullName>
    </submittedName>
</protein>
<dbReference type="eggNOG" id="ENOG502S3E1">
    <property type="taxonomic scope" value="Eukaryota"/>
</dbReference>
<reference evidence="7 8" key="1">
    <citation type="journal article" date="2011" name="Proc. Natl. Acad. Sci. U.S.A.">
        <title>Genome and transcriptome analyses of the mountain pine beetle-fungal symbiont Grosmannia clavigera, a lodgepole pine pathogen.</title>
        <authorList>
            <person name="DiGuistini S."/>
            <person name="Wang Y."/>
            <person name="Liao N.Y."/>
            <person name="Taylor G."/>
            <person name="Tanguay P."/>
            <person name="Feau N."/>
            <person name="Henrissat B."/>
            <person name="Chan S.K."/>
            <person name="Hesse-Orce U."/>
            <person name="Alamouti S.M."/>
            <person name="Tsui C.K.M."/>
            <person name="Docking R.T."/>
            <person name="Levasseur A."/>
            <person name="Haridas S."/>
            <person name="Robertson G."/>
            <person name="Birol I."/>
            <person name="Holt R.A."/>
            <person name="Marra M.A."/>
            <person name="Hamelin R.C."/>
            <person name="Hirst M."/>
            <person name="Jones S.J.M."/>
            <person name="Bohlmann J."/>
            <person name="Breuil C."/>
        </authorList>
    </citation>
    <scope>NUCLEOTIDE SEQUENCE [LARGE SCALE GENOMIC DNA]</scope>
    <source>
        <strain evidence="8">kw1407 / UAMH 11150</strain>
    </source>
</reference>
<comment type="subunit">
    <text evidence="4">Binds to mitochondrial small subunit 15S rRNA.</text>
</comment>
<evidence type="ECO:0000256" key="2">
    <source>
        <dbReference type="ARBA" id="ARBA00022737"/>
    </source>
</evidence>
<dbReference type="EMBL" id="GL629795">
    <property type="protein sequence ID" value="EFX00769.1"/>
    <property type="molecule type" value="Genomic_DNA"/>
</dbReference>
<dbReference type="OrthoDB" id="185373at2759"/>
<proteinExistence type="inferred from homology"/>
<evidence type="ECO:0000256" key="1">
    <source>
        <dbReference type="ARBA" id="ARBA00006192"/>
    </source>
</evidence>
<comment type="similarity">
    <text evidence="1">Belongs to the CCM1 family.</text>
</comment>
<sequence length="848" mass="93921">MPPTTALLSDLGMRGPFVCRSCLSSLRAAAGQRPPWTMTLAMRTVMTQPGVRARRTGSAAARRPSAANEGVTVRLFEQEDDGQLRQVADEEADSNGNYRGDALDREIERQLAELEGKLRDTAQLVRRLEKNGPAKKRADRLRRKYDLIREVEAEGERDEDAAVRIGYDGLSLTARRHVRNLNNVLRLAAHRLQQSPAALDDRMITALYARYGSARTGLSEAWHNVPAAAWTVLWTVLAWEGSSAGSSVMVKNPRRMAQIYYLAKDMQAARVPLTDAQQLLALEAMFVEGWPAAALDNWKRGAASLGTRPATATDYWELGVRMCALHGDLDRASRAAERLFGRGGDAHEGQQDGKTANPRVLLQLIRAAAAQDDLTRATAAFRRLQTLLGDHMGLEDYDEVVGCFLANNQTEQAFGVFVEMMGLGRTDRPSTSRRRLPPCTANAFFFGKWLKRLIGAGDLDGALRVLVFMQAHGVMPAVVQVNGLLGAWLRTAAAADQRRADVLAWRMIAARRLFVDLRRRSQGLVELQAAAGGKKTKETSDKAEKDDLLDTFTAVPRASIETFALLADNYKDRGRVGQLEALWVAFQECEMERPSTGSATSSSSSAFMMNQLLASYVHDGRPDEARDMYHRMRTSAVAVRPNVHTFLVLFRSLTVHRLPWGSLGEEPRAADRQLCRELFAEMVEMLGTSSTFSTSTTTSSTPSTLALGRLVLHSFRKTGDYVGLVVAVRALRPLLDHHFTVSHRLAVELVAEAPMVDGVPFRPESPAVRRRILRASELVDALLRERAQLRQQHHRHHQPSPDDLADDLAAIVAHYYRHKCAVDNDLFAAMHAAAVDDLAVARLLQTQH</sequence>
<keyword evidence="6" id="KW-0175">Coiled coil</keyword>
<evidence type="ECO:0000313" key="7">
    <source>
        <dbReference type="EMBL" id="EFX00769.1"/>
    </source>
</evidence>
<dbReference type="InParanoid" id="F0XMY3"/>
<keyword evidence="8" id="KW-1185">Reference proteome</keyword>
<dbReference type="HOGENOM" id="CLU_014148_1_0_1"/>
<feature type="repeat" description="PPR" evidence="5">
    <location>
        <begin position="605"/>
        <end position="639"/>
    </location>
</feature>
<organism evidence="8">
    <name type="scientific">Grosmannia clavigera (strain kw1407 / UAMH 11150)</name>
    <name type="common">Blue stain fungus</name>
    <name type="synonym">Graphiocladiella clavigera</name>
    <dbReference type="NCBI Taxonomy" id="655863"/>
    <lineage>
        <taxon>Eukaryota</taxon>
        <taxon>Fungi</taxon>
        <taxon>Dikarya</taxon>
        <taxon>Ascomycota</taxon>
        <taxon>Pezizomycotina</taxon>
        <taxon>Sordariomycetes</taxon>
        <taxon>Sordariomycetidae</taxon>
        <taxon>Ophiostomatales</taxon>
        <taxon>Ophiostomataceae</taxon>
        <taxon>Leptographium</taxon>
    </lineage>
</organism>
<evidence type="ECO:0000256" key="3">
    <source>
        <dbReference type="ARBA" id="ARBA00044493"/>
    </source>
</evidence>
<accession>F0XMY3</accession>
<gene>
    <name evidence="7" type="ORF">CMQ_1850</name>
</gene>
<evidence type="ECO:0000256" key="6">
    <source>
        <dbReference type="SAM" id="Coils"/>
    </source>
</evidence>
<dbReference type="Pfam" id="PF01535">
    <property type="entry name" value="PPR"/>
    <property type="match status" value="1"/>
</dbReference>
<feature type="coiled-coil region" evidence="6">
    <location>
        <begin position="104"/>
        <end position="131"/>
    </location>
</feature>
<dbReference type="Proteomes" id="UP000007796">
    <property type="component" value="Unassembled WGS sequence"/>
</dbReference>
<dbReference type="PROSITE" id="PS51375">
    <property type="entry name" value="PPR"/>
    <property type="match status" value="1"/>
</dbReference>
<dbReference type="InterPro" id="IPR002885">
    <property type="entry name" value="PPR_rpt"/>
</dbReference>
<dbReference type="AlphaFoldDB" id="F0XMY3"/>
<comment type="function">
    <text evidence="3">Regulates mitochondrial small subunit maturation by controlling 15S rRNA 5'-end processing. Localizes to the 5' precursor of the 15S rRNA in a position that is subsequently occupied by mS47 in the mature yeast mtSSU. Uses structure and sequence-specific RNA recognition, binding to a single-stranded region of the precursor and specifically recognizing bases -6 to -1. The exchange of Ccm1 for mS47 is coupled to the irreversible removal of precursor rRNA that is accompanied by conformational changes of the mitoribosomal proteins uS5m and mS26. These conformational changes signal completion of 5'-end rRNA processing through protection of the mature 5'-end of the 15S rRNA and stabilization of mS47. The removal of the 5' precursor together with the dissociation of Ccm1 may be catalyzed by the 5'-3' exoribonuclease Pet127. Involved in the specific removal of group I introns in mitochondrial encoded transcripts.</text>
</comment>
<dbReference type="PANTHER" id="PTHR47447:SF17">
    <property type="entry name" value="OS12G0638900 PROTEIN"/>
    <property type="match status" value="1"/>
</dbReference>